<name>A0ABT6S1Z7_9ACTN</name>
<dbReference type="EMBL" id="JASCIR010000065">
    <property type="protein sequence ID" value="MDI3390711.1"/>
    <property type="molecule type" value="Genomic_DNA"/>
</dbReference>
<protein>
    <submittedName>
        <fullName evidence="1">Uncharacterized protein</fullName>
    </submittedName>
</protein>
<evidence type="ECO:0000313" key="1">
    <source>
        <dbReference type="EMBL" id="MDI3390711.1"/>
    </source>
</evidence>
<dbReference type="Proteomes" id="UP001224661">
    <property type="component" value="Unassembled WGS sequence"/>
</dbReference>
<dbReference type="RefSeq" id="WP_282517197.1">
    <property type="nucleotide sequence ID" value="NZ_JASCIR010000065.1"/>
</dbReference>
<comment type="caution">
    <text evidence="1">The sequence shown here is derived from an EMBL/GenBank/DDBJ whole genome shotgun (WGS) entry which is preliminary data.</text>
</comment>
<evidence type="ECO:0000313" key="2">
    <source>
        <dbReference type="Proteomes" id="UP001224661"/>
    </source>
</evidence>
<gene>
    <name evidence="1" type="ORF">QIS99_31620</name>
</gene>
<accession>A0ABT6S1Z7</accession>
<organism evidence="1 2">
    <name type="scientific">Streptomyces solicavernae</name>
    <dbReference type="NCBI Taxonomy" id="3043614"/>
    <lineage>
        <taxon>Bacteria</taxon>
        <taxon>Bacillati</taxon>
        <taxon>Actinomycetota</taxon>
        <taxon>Actinomycetes</taxon>
        <taxon>Kitasatosporales</taxon>
        <taxon>Streptomycetaceae</taxon>
        <taxon>Streptomyces</taxon>
    </lineage>
</organism>
<proteinExistence type="predicted"/>
<reference evidence="1 2" key="1">
    <citation type="submission" date="2023-05" db="EMBL/GenBank/DDBJ databases">
        <title>Draft genome sequence of Streptomyces sp. B-S-A8 isolated from a cave soil in Thailand.</title>
        <authorList>
            <person name="Chamroensaksri N."/>
            <person name="Muangham S."/>
        </authorList>
    </citation>
    <scope>NUCLEOTIDE SEQUENCE [LARGE SCALE GENOMIC DNA]</scope>
    <source>
        <strain evidence="1 2">B-S-A8</strain>
    </source>
</reference>
<sequence length="110" mass="12691">MIKVQTSEGTVELQDEERFLLRGILREIRQASYLFEEDDAWAELLELSSAVRAERTSPEERVEVSAEQMERLGELTNQMLEHLGAEEFHTRTGATSEKAQELMHRLTART</sequence>
<keyword evidence="2" id="KW-1185">Reference proteome</keyword>